<dbReference type="FunFam" id="3.90.950.10:FF:000001">
    <property type="entry name" value="dITP/XTP pyrophosphatase"/>
    <property type="match status" value="1"/>
</dbReference>
<dbReference type="InterPro" id="IPR020922">
    <property type="entry name" value="dITP/XTP_pyrophosphatase"/>
</dbReference>
<comment type="function">
    <text evidence="10">Pyrophosphatase that catalyzes the hydrolysis of nucleoside triphosphates to their monophosphate derivatives, with a high preference for the non-canonical purine nucleotides XTP (xanthosine triphosphate), dITP (deoxyinosine triphosphate) and ITP. Seems to function as a house-cleaning enzyme that removes non-canonical purine nucleotides from the nucleotide pool, thus preventing their incorporation into DNA/RNA and avoiding chromosomal lesions.</text>
</comment>
<dbReference type="EMBL" id="PFWT01000009">
    <property type="protein sequence ID" value="PJA46474.1"/>
    <property type="molecule type" value="Genomic_DNA"/>
</dbReference>
<dbReference type="GO" id="GO:0009117">
    <property type="term" value="P:nucleotide metabolic process"/>
    <property type="evidence" value="ECO:0007669"/>
    <property type="project" value="UniProtKB-KW"/>
</dbReference>
<evidence type="ECO:0000256" key="9">
    <source>
        <dbReference type="ARBA" id="ARBA00052017"/>
    </source>
</evidence>
<dbReference type="Pfam" id="PF01725">
    <property type="entry name" value="Ham1p_like"/>
    <property type="match status" value="1"/>
</dbReference>
<dbReference type="CDD" id="cd00515">
    <property type="entry name" value="HAM1"/>
    <property type="match status" value="1"/>
</dbReference>
<dbReference type="GO" id="GO:0005829">
    <property type="term" value="C:cytosol"/>
    <property type="evidence" value="ECO:0007669"/>
    <property type="project" value="TreeGrafter"/>
</dbReference>
<feature type="binding site" evidence="10">
    <location>
        <position position="177"/>
    </location>
    <ligand>
        <name>substrate</name>
    </ligand>
</feature>
<dbReference type="Gene3D" id="3.90.950.10">
    <property type="match status" value="1"/>
</dbReference>
<comment type="catalytic activity">
    <reaction evidence="9 10">
        <text>XTP + H2O = XMP + diphosphate + H(+)</text>
        <dbReference type="Rhea" id="RHEA:28610"/>
        <dbReference type="ChEBI" id="CHEBI:15377"/>
        <dbReference type="ChEBI" id="CHEBI:15378"/>
        <dbReference type="ChEBI" id="CHEBI:33019"/>
        <dbReference type="ChEBI" id="CHEBI:57464"/>
        <dbReference type="ChEBI" id="CHEBI:61314"/>
        <dbReference type="EC" id="3.6.1.66"/>
    </reaction>
</comment>
<dbReference type="InterPro" id="IPR029001">
    <property type="entry name" value="ITPase-like_fam"/>
</dbReference>
<dbReference type="GO" id="GO:0046872">
    <property type="term" value="F:metal ion binding"/>
    <property type="evidence" value="ECO:0007669"/>
    <property type="project" value="UniProtKB-KW"/>
</dbReference>
<evidence type="ECO:0000256" key="8">
    <source>
        <dbReference type="ARBA" id="ARBA00051875"/>
    </source>
</evidence>
<evidence type="ECO:0000256" key="4">
    <source>
        <dbReference type="ARBA" id="ARBA00022741"/>
    </source>
</evidence>
<dbReference type="PANTHER" id="PTHR11067">
    <property type="entry name" value="INOSINE TRIPHOSPHATE PYROPHOSPHATASE/HAM1 PROTEIN"/>
    <property type="match status" value="1"/>
</dbReference>
<sequence length="199" mass="21815">MQKLVIATRNKGKIVEIQHALADFDWEIIGLADTAISPDFDVEEPAMTMEGNAIIKAITYGDKTGLLTLSEDAGLEVDALNGRPGVFSARYAPGTDADRYNKLLGELTGVLSENRGAQFRAVIAIYDPISKKIRTCEGIYRGSIIDEPRGTEGFGFDPVFYNSELKKTNAEMSIAEKTLVSHRGKALKQAREILVQDFS</sequence>
<dbReference type="Proteomes" id="UP000231263">
    <property type="component" value="Unassembled WGS sequence"/>
</dbReference>
<feature type="binding site" evidence="10">
    <location>
        <begin position="8"/>
        <end position="13"/>
    </location>
    <ligand>
        <name>substrate</name>
    </ligand>
</feature>
<feature type="binding site" evidence="10">
    <location>
        <position position="43"/>
    </location>
    <ligand>
        <name>Mg(2+)</name>
        <dbReference type="ChEBI" id="CHEBI:18420"/>
    </ligand>
</feature>
<keyword evidence="6 10" id="KW-0460">Magnesium</keyword>
<dbReference type="GO" id="GO:0000166">
    <property type="term" value="F:nucleotide binding"/>
    <property type="evidence" value="ECO:0007669"/>
    <property type="project" value="UniProtKB-KW"/>
</dbReference>
<name>A0A2M7XF24_9BACT</name>
<evidence type="ECO:0000256" key="11">
    <source>
        <dbReference type="RuleBase" id="RU003781"/>
    </source>
</evidence>
<dbReference type="SUPFAM" id="SSF52972">
    <property type="entry name" value="ITPase-like"/>
    <property type="match status" value="1"/>
</dbReference>
<dbReference type="GO" id="GO:0017111">
    <property type="term" value="F:ribonucleoside triphosphate phosphatase activity"/>
    <property type="evidence" value="ECO:0007669"/>
    <property type="project" value="InterPro"/>
</dbReference>
<evidence type="ECO:0000313" key="13">
    <source>
        <dbReference type="Proteomes" id="UP000231263"/>
    </source>
</evidence>
<evidence type="ECO:0000256" key="5">
    <source>
        <dbReference type="ARBA" id="ARBA00022801"/>
    </source>
</evidence>
<dbReference type="InterPro" id="IPR002637">
    <property type="entry name" value="RdgB/HAM1"/>
</dbReference>
<comment type="subunit">
    <text evidence="2 10">Homodimer.</text>
</comment>
<comment type="cofactor">
    <cofactor evidence="10">
        <name>Mg(2+)</name>
        <dbReference type="ChEBI" id="CHEBI:18420"/>
    </cofactor>
    <text evidence="10">Binds 1 Mg(2+) ion per subunit.</text>
</comment>
<evidence type="ECO:0000256" key="1">
    <source>
        <dbReference type="ARBA" id="ARBA00008023"/>
    </source>
</evidence>
<dbReference type="AlphaFoldDB" id="A0A2M7XF24"/>
<comment type="caution">
    <text evidence="12">The sequence shown here is derived from an EMBL/GenBank/DDBJ whole genome shotgun (WGS) entry which is preliminary data.</text>
</comment>
<evidence type="ECO:0000256" key="10">
    <source>
        <dbReference type="HAMAP-Rule" id="MF_01405"/>
    </source>
</evidence>
<comment type="catalytic activity">
    <reaction evidence="8 10">
        <text>dITP + H2O = dIMP + diphosphate + H(+)</text>
        <dbReference type="Rhea" id="RHEA:28342"/>
        <dbReference type="ChEBI" id="CHEBI:15377"/>
        <dbReference type="ChEBI" id="CHEBI:15378"/>
        <dbReference type="ChEBI" id="CHEBI:33019"/>
        <dbReference type="ChEBI" id="CHEBI:61194"/>
        <dbReference type="ChEBI" id="CHEBI:61382"/>
        <dbReference type="EC" id="3.6.1.66"/>
    </reaction>
</comment>
<dbReference type="GO" id="GO:0035870">
    <property type="term" value="F:dITP diphosphatase activity"/>
    <property type="evidence" value="ECO:0007669"/>
    <property type="project" value="UniProtKB-UniRule"/>
</dbReference>
<feature type="binding site" evidence="10">
    <location>
        <position position="72"/>
    </location>
    <ligand>
        <name>Mg(2+)</name>
        <dbReference type="ChEBI" id="CHEBI:18420"/>
    </ligand>
</feature>
<evidence type="ECO:0000256" key="2">
    <source>
        <dbReference type="ARBA" id="ARBA00011738"/>
    </source>
</evidence>
<dbReference type="HAMAP" id="MF_01405">
    <property type="entry name" value="Non_canon_purine_NTPase"/>
    <property type="match status" value="1"/>
</dbReference>
<organism evidence="12 13">
    <name type="scientific">Candidatus Uhrbacteria bacterium CG_4_9_14_3_um_filter_41_35</name>
    <dbReference type="NCBI Taxonomy" id="1975034"/>
    <lineage>
        <taxon>Bacteria</taxon>
        <taxon>Candidatus Uhriibacteriota</taxon>
    </lineage>
</organism>
<reference evidence="13" key="1">
    <citation type="submission" date="2017-09" db="EMBL/GenBank/DDBJ databases">
        <title>Depth-based differentiation of microbial function through sediment-hosted aquifers and enrichment of novel symbionts in the deep terrestrial subsurface.</title>
        <authorList>
            <person name="Probst A.J."/>
            <person name="Ladd B."/>
            <person name="Jarett J.K."/>
            <person name="Geller-Mcgrath D.E."/>
            <person name="Sieber C.M.K."/>
            <person name="Emerson J.B."/>
            <person name="Anantharaman K."/>
            <person name="Thomas B.C."/>
            <person name="Malmstrom R."/>
            <person name="Stieglmeier M."/>
            <person name="Klingl A."/>
            <person name="Woyke T."/>
            <person name="Ryan C.M."/>
            <person name="Banfield J.F."/>
        </authorList>
    </citation>
    <scope>NUCLEOTIDE SEQUENCE [LARGE SCALE GENOMIC DNA]</scope>
</reference>
<keyword evidence="3 10" id="KW-0479">Metal-binding</keyword>
<comment type="catalytic activity">
    <reaction evidence="10">
        <text>ITP + H2O = IMP + diphosphate + H(+)</text>
        <dbReference type="Rhea" id="RHEA:29399"/>
        <dbReference type="ChEBI" id="CHEBI:15377"/>
        <dbReference type="ChEBI" id="CHEBI:15378"/>
        <dbReference type="ChEBI" id="CHEBI:33019"/>
        <dbReference type="ChEBI" id="CHEBI:58053"/>
        <dbReference type="ChEBI" id="CHEBI:61402"/>
        <dbReference type="EC" id="3.6.1.66"/>
    </reaction>
</comment>
<dbReference type="NCBIfam" id="TIGR00042">
    <property type="entry name" value="RdgB/HAM1 family non-canonical purine NTP pyrophosphatase"/>
    <property type="match status" value="1"/>
</dbReference>
<comment type="similarity">
    <text evidence="1 10 11">Belongs to the HAM1 NTPase family.</text>
</comment>
<feature type="active site" description="Proton acceptor" evidence="10">
    <location>
        <position position="72"/>
    </location>
</feature>
<protein>
    <recommendedName>
        <fullName evidence="10">dITP/XTP pyrophosphatase</fullName>
        <ecNumber evidence="10">3.6.1.66</ecNumber>
    </recommendedName>
    <alternativeName>
        <fullName evidence="10">Non-canonical purine NTP pyrophosphatase</fullName>
    </alternativeName>
    <alternativeName>
        <fullName evidence="10">Non-standard purine NTP pyrophosphatase</fullName>
    </alternativeName>
    <alternativeName>
        <fullName evidence="10">Nucleoside-triphosphate diphosphatase</fullName>
    </alternativeName>
    <alternativeName>
        <fullName evidence="10">Nucleoside-triphosphate pyrophosphatase</fullName>
        <shortName evidence="10">NTPase</shortName>
    </alternativeName>
</protein>
<dbReference type="EC" id="3.6.1.66" evidence="10"/>
<dbReference type="GO" id="GO:0036222">
    <property type="term" value="F:XTP diphosphatase activity"/>
    <property type="evidence" value="ECO:0007669"/>
    <property type="project" value="UniProtKB-UniRule"/>
</dbReference>
<keyword evidence="4 10" id="KW-0547">Nucleotide-binding</keyword>
<dbReference type="PANTHER" id="PTHR11067:SF9">
    <property type="entry name" value="INOSINE TRIPHOSPHATE PYROPHOSPHATASE"/>
    <property type="match status" value="1"/>
</dbReference>
<dbReference type="GO" id="GO:0036220">
    <property type="term" value="F:ITP diphosphatase activity"/>
    <property type="evidence" value="ECO:0007669"/>
    <property type="project" value="UniProtKB-UniRule"/>
</dbReference>
<feature type="binding site" evidence="10">
    <location>
        <begin position="182"/>
        <end position="183"/>
    </location>
    <ligand>
        <name>substrate</name>
    </ligand>
</feature>
<evidence type="ECO:0000256" key="6">
    <source>
        <dbReference type="ARBA" id="ARBA00022842"/>
    </source>
</evidence>
<accession>A0A2M7XF24</accession>
<feature type="binding site" evidence="10">
    <location>
        <begin position="154"/>
        <end position="157"/>
    </location>
    <ligand>
        <name>substrate</name>
    </ligand>
</feature>
<dbReference type="GO" id="GO:0009146">
    <property type="term" value="P:purine nucleoside triphosphate catabolic process"/>
    <property type="evidence" value="ECO:0007669"/>
    <property type="project" value="UniProtKB-UniRule"/>
</dbReference>
<evidence type="ECO:0000313" key="12">
    <source>
        <dbReference type="EMBL" id="PJA46474.1"/>
    </source>
</evidence>
<gene>
    <name evidence="12" type="primary">rdgB</name>
    <name evidence="12" type="ORF">CO173_01775</name>
</gene>
<keyword evidence="5 10" id="KW-0378">Hydrolase</keyword>
<evidence type="ECO:0000256" key="3">
    <source>
        <dbReference type="ARBA" id="ARBA00022723"/>
    </source>
</evidence>
<feature type="binding site" evidence="10">
    <location>
        <position position="73"/>
    </location>
    <ligand>
        <name>substrate</name>
    </ligand>
</feature>
<evidence type="ECO:0000256" key="7">
    <source>
        <dbReference type="ARBA" id="ARBA00023080"/>
    </source>
</evidence>
<keyword evidence="7 10" id="KW-0546">Nucleotide metabolism</keyword>
<proteinExistence type="inferred from homology"/>